<evidence type="ECO:0000256" key="4">
    <source>
        <dbReference type="ARBA" id="ARBA00022741"/>
    </source>
</evidence>
<reference evidence="12" key="1">
    <citation type="submission" date="2017-02" db="UniProtKB">
        <authorList>
            <consortium name="WormBaseParasite"/>
        </authorList>
    </citation>
    <scope>IDENTIFICATION</scope>
</reference>
<dbReference type="WBParaSite" id="HNAJ_0001007301-mRNA-1">
    <property type="protein sequence ID" value="HNAJ_0001007301-mRNA-1"/>
    <property type="gene ID" value="HNAJ_0001007301"/>
</dbReference>
<gene>
    <name evidence="10" type="ORF">HNAJ_LOCUS10068</name>
</gene>
<organism evidence="12">
    <name type="scientific">Rodentolepis nana</name>
    <name type="common">Dwarf tapeworm</name>
    <name type="synonym">Hymenolepis nana</name>
    <dbReference type="NCBI Taxonomy" id="102285"/>
    <lineage>
        <taxon>Eukaryota</taxon>
        <taxon>Metazoa</taxon>
        <taxon>Spiralia</taxon>
        <taxon>Lophotrochozoa</taxon>
        <taxon>Platyhelminthes</taxon>
        <taxon>Cestoda</taxon>
        <taxon>Eucestoda</taxon>
        <taxon>Cyclophyllidea</taxon>
        <taxon>Hymenolepididae</taxon>
        <taxon>Rodentolepis</taxon>
    </lineage>
</organism>
<dbReference type="InterPro" id="IPR055175">
    <property type="entry name" value="ACK/TNK-like_SAM"/>
</dbReference>
<reference evidence="10 11" key="2">
    <citation type="submission" date="2018-11" db="EMBL/GenBank/DDBJ databases">
        <authorList>
            <consortium name="Pathogen Informatics"/>
        </authorList>
    </citation>
    <scope>NUCLEOTIDE SEQUENCE [LARGE SCALE GENOMIC DNA]</scope>
</reference>
<name>A0A0R3TR76_RODNA</name>
<sequence>MSSTERHLNGDLNALEMCRGIGSRPDSGFSDIIARSSTMGEVSDSSFQDSLIQQSSSYGVRSPFGRSPSQETSRSWRPLQSPLVIRPIMPMNSGRAFRPRSAPLALSGFSLLEDEDEDADDEISDHDPVSSSSITSNRYQSQPSHNQAQSIGNLSEHSPPPPAVFIPRDRRRNTGSCIFEMCRCLGSRLSSSSRSSNHRQLLSLDTRSVATQTFAPSFLASCPRPTPHRRLFAAVRPQSAPLQEEEEEEYEGEGKEGLEGVQKEPQVASSWGAHQQPPSPAMSEAVGSAKSSALDQQQCCHYCLSHSSIGRPQSPQEYSQSSSVFVFGEEMLDLMDECGSASSPCSRFQQPHAESPVGGAEVRSPDHEMLLEIAPYLEAPQRPAFVRLRSASAPTDVKDCCEPTKLRHRPVRRRSRRHSYNYENLASIAQRMADAGDAFHTLYESGHRTNSLQWLSSSLVDMVSRPIGVLCDLWTSGTLDTRDVQNDSVRQLHQLLAFLDLEDCKDVLRKIGVLSFQNLEEVDEKELREVLPGPAVGRILAYYRKFSSLGPKKNKYPPLRYFLEQLHLANAEADLKEKLKISRVEHLKFTTEDHLQQVVSKEDAKRIIKAYKELKCNPFKKMMKSYGAKFKEMIFRSKNGSQKHDSSER</sequence>
<dbReference type="EMBL" id="UZAE01012869">
    <property type="protein sequence ID" value="VDO07107.1"/>
    <property type="molecule type" value="Genomic_DNA"/>
</dbReference>
<feature type="compositionally biased region" description="Basic and acidic residues" evidence="8">
    <location>
        <begin position="252"/>
        <end position="262"/>
    </location>
</feature>
<keyword evidence="2" id="KW-0728">SH3 domain</keyword>
<evidence type="ECO:0000256" key="7">
    <source>
        <dbReference type="ARBA" id="ARBA00023137"/>
    </source>
</evidence>
<protein>
    <recommendedName>
        <fullName evidence="1">non-specific protein-tyrosine kinase</fullName>
        <ecNumber evidence="1">2.7.10.2</ecNumber>
    </recommendedName>
</protein>
<keyword evidence="11" id="KW-1185">Reference proteome</keyword>
<evidence type="ECO:0000313" key="11">
    <source>
        <dbReference type="Proteomes" id="UP000278807"/>
    </source>
</evidence>
<feature type="compositionally biased region" description="Polar residues" evidence="8">
    <location>
        <begin position="129"/>
        <end position="156"/>
    </location>
</feature>
<keyword evidence="4" id="KW-0547">Nucleotide-binding</keyword>
<feature type="compositionally biased region" description="Acidic residues" evidence="8">
    <location>
        <begin position="115"/>
        <end position="124"/>
    </location>
</feature>
<proteinExistence type="predicted"/>
<evidence type="ECO:0000256" key="1">
    <source>
        <dbReference type="ARBA" id="ARBA00011903"/>
    </source>
</evidence>
<evidence type="ECO:0000256" key="5">
    <source>
        <dbReference type="ARBA" id="ARBA00022777"/>
    </source>
</evidence>
<feature type="region of interest" description="Disordered" evidence="8">
    <location>
        <begin position="236"/>
        <end position="290"/>
    </location>
</feature>
<feature type="region of interest" description="Disordered" evidence="8">
    <location>
        <begin position="57"/>
        <end position="78"/>
    </location>
</feature>
<dbReference type="AlphaFoldDB" id="A0A0R3TR76"/>
<dbReference type="GO" id="GO:0005524">
    <property type="term" value="F:ATP binding"/>
    <property type="evidence" value="ECO:0007669"/>
    <property type="project" value="UniProtKB-KW"/>
</dbReference>
<keyword evidence="5" id="KW-0418">Kinase</keyword>
<feature type="domain" description="ACK/TNK-like SAM" evidence="9">
    <location>
        <begin position="559"/>
        <end position="613"/>
    </location>
</feature>
<evidence type="ECO:0000313" key="12">
    <source>
        <dbReference type="WBParaSite" id="HNAJ_0001007301-mRNA-1"/>
    </source>
</evidence>
<dbReference type="Proteomes" id="UP000278807">
    <property type="component" value="Unassembled WGS sequence"/>
</dbReference>
<evidence type="ECO:0000259" key="9">
    <source>
        <dbReference type="Pfam" id="PF22931"/>
    </source>
</evidence>
<keyword evidence="3" id="KW-0808">Transferase</keyword>
<dbReference type="Pfam" id="PF22931">
    <property type="entry name" value="SAM_TNK"/>
    <property type="match status" value="1"/>
</dbReference>
<keyword evidence="7" id="KW-0829">Tyrosine-protein kinase</keyword>
<evidence type="ECO:0000256" key="8">
    <source>
        <dbReference type="SAM" id="MobiDB-lite"/>
    </source>
</evidence>
<keyword evidence="6" id="KW-0067">ATP-binding</keyword>
<evidence type="ECO:0000256" key="6">
    <source>
        <dbReference type="ARBA" id="ARBA00022840"/>
    </source>
</evidence>
<dbReference type="OrthoDB" id="6275873at2759"/>
<feature type="region of interest" description="Disordered" evidence="8">
    <location>
        <begin position="115"/>
        <end position="169"/>
    </location>
</feature>
<accession>A0A0R3TR76</accession>
<dbReference type="EC" id="2.7.10.2" evidence="1"/>
<evidence type="ECO:0000313" key="10">
    <source>
        <dbReference type="EMBL" id="VDO07107.1"/>
    </source>
</evidence>
<evidence type="ECO:0000256" key="3">
    <source>
        <dbReference type="ARBA" id="ARBA00022679"/>
    </source>
</evidence>
<evidence type="ECO:0000256" key="2">
    <source>
        <dbReference type="ARBA" id="ARBA00022443"/>
    </source>
</evidence>
<dbReference type="GO" id="GO:0004715">
    <property type="term" value="F:non-membrane spanning protein tyrosine kinase activity"/>
    <property type="evidence" value="ECO:0007669"/>
    <property type="project" value="UniProtKB-EC"/>
</dbReference>